<reference evidence="1 2" key="1">
    <citation type="journal article" date="2019" name="Int. J. Syst. Evol. Microbiol.">
        <title>The Global Catalogue of Microorganisms (GCM) 10K type strain sequencing project: providing services to taxonomists for standard genome sequencing and annotation.</title>
        <authorList>
            <consortium name="The Broad Institute Genomics Platform"/>
            <consortium name="The Broad Institute Genome Sequencing Center for Infectious Disease"/>
            <person name="Wu L."/>
            <person name="Ma J."/>
        </authorList>
    </citation>
    <scope>NUCLEOTIDE SEQUENCE [LARGE SCALE GENOMIC DNA]</scope>
    <source>
        <strain evidence="1 2">JCM 9088</strain>
    </source>
</reference>
<dbReference type="Proteomes" id="UP001500403">
    <property type="component" value="Unassembled WGS sequence"/>
</dbReference>
<keyword evidence="2" id="KW-1185">Reference proteome</keyword>
<organism evidence="1 2">
    <name type="scientific">Streptomyces enissocaesilis</name>
    <dbReference type="NCBI Taxonomy" id="332589"/>
    <lineage>
        <taxon>Bacteria</taxon>
        <taxon>Bacillati</taxon>
        <taxon>Actinomycetota</taxon>
        <taxon>Actinomycetes</taxon>
        <taxon>Kitasatosporales</taxon>
        <taxon>Streptomycetaceae</taxon>
        <taxon>Streptomyces</taxon>
        <taxon>Streptomyces rochei group</taxon>
    </lineage>
</organism>
<dbReference type="EMBL" id="BAAAUD010000053">
    <property type="protein sequence ID" value="GAA2963118.1"/>
    <property type="molecule type" value="Genomic_DNA"/>
</dbReference>
<comment type="caution">
    <text evidence="1">The sequence shown here is derived from an EMBL/GenBank/DDBJ whole genome shotgun (WGS) entry which is preliminary data.</text>
</comment>
<gene>
    <name evidence="1" type="ORF">GCM10010446_55810</name>
</gene>
<name>A0ABN3XMM1_9ACTN</name>
<proteinExistence type="predicted"/>
<evidence type="ECO:0000313" key="1">
    <source>
        <dbReference type="EMBL" id="GAA2963118.1"/>
    </source>
</evidence>
<accession>A0ABN3XMM1</accession>
<protein>
    <submittedName>
        <fullName evidence="1">Uncharacterized protein</fullName>
    </submittedName>
</protein>
<sequence>MFGERLDVLITPTAIAGTLKYRLLAGFLLGICSSEDARASCPTRPRTVSTRRRLIVEPYGQAGAPLVRAVPDQ</sequence>
<evidence type="ECO:0000313" key="2">
    <source>
        <dbReference type="Proteomes" id="UP001500403"/>
    </source>
</evidence>